<dbReference type="AlphaFoldDB" id="A0AAF0PSQ4"/>
<dbReference type="SUPFAM" id="SSF53474">
    <property type="entry name" value="alpha/beta-Hydrolases"/>
    <property type="match status" value="1"/>
</dbReference>
<dbReference type="Pfam" id="PF01764">
    <property type="entry name" value="Lipase_3"/>
    <property type="match status" value="1"/>
</dbReference>
<name>A0AAF0PSQ4_SOLVR</name>
<keyword evidence="4" id="KW-1185">Reference proteome</keyword>
<proteinExistence type="predicted"/>
<dbReference type="Gene3D" id="3.40.50.1820">
    <property type="entry name" value="alpha/beta hydrolase"/>
    <property type="match status" value="1"/>
</dbReference>
<dbReference type="GO" id="GO:0006629">
    <property type="term" value="P:lipid metabolic process"/>
    <property type="evidence" value="ECO:0007669"/>
    <property type="project" value="InterPro"/>
</dbReference>
<evidence type="ECO:0000313" key="4">
    <source>
        <dbReference type="Proteomes" id="UP001234989"/>
    </source>
</evidence>
<organism evidence="3 4">
    <name type="scientific">Solanum verrucosum</name>
    <dbReference type="NCBI Taxonomy" id="315347"/>
    <lineage>
        <taxon>Eukaryota</taxon>
        <taxon>Viridiplantae</taxon>
        <taxon>Streptophyta</taxon>
        <taxon>Embryophyta</taxon>
        <taxon>Tracheophyta</taxon>
        <taxon>Spermatophyta</taxon>
        <taxon>Magnoliopsida</taxon>
        <taxon>eudicotyledons</taxon>
        <taxon>Gunneridae</taxon>
        <taxon>Pentapetalae</taxon>
        <taxon>asterids</taxon>
        <taxon>lamiids</taxon>
        <taxon>Solanales</taxon>
        <taxon>Solanaceae</taxon>
        <taxon>Solanoideae</taxon>
        <taxon>Solaneae</taxon>
        <taxon>Solanum</taxon>
    </lineage>
</organism>
<sequence>MDSFAYPCIFLLGHRGPIISFQVGQQGKLKDKSMDLTYRSKVGDRSSILNCPSVSCPSSDVRVMDGKKWLKVVIFLCLIAVSTGREFKVKAKNKHHAAIYNHTLATILVEYASAVYVSDLTDLFAWTCSRCNGLTKGFQILELIVDVQRCLQAFVGVARDLNAIVIAFRGTQESSLQNWIEDLYWKQLDISYPGMEDTMVHHGFYSAYHNTSLRPGVLTTVKSAKEFYGNIPIIVTGHSMGGAMAAFCGLDLTVHLGCQNVSVMTFGQPRIGNAAFVSYYRERVPNTIRVTNRHDIVPHLPPYYQYFPHKTYRHFPREASSSTQNPVWLYDLGFGSLVYTVEKVCDNSGEDPSCSRSVKGNSVKDHVRYFGVKLSCDVSAGCRIVMGNGLASYHTTDNDGNIIFSRNISSSVLRMNVESGEEGKSL</sequence>
<dbReference type="PANTHER" id="PTHR45856">
    <property type="entry name" value="ALPHA/BETA-HYDROLASES SUPERFAMILY PROTEIN"/>
    <property type="match status" value="1"/>
</dbReference>
<dbReference type="CDD" id="cd00519">
    <property type="entry name" value="Lipase_3"/>
    <property type="match status" value="1"/>
</dbReference>
<evidence type="ECO:0000259" key="2">
    <source>
        <dbReference type="Pfam" id="PF01764"/>
    </source>
</evidence>
<dbReference type="InterPro" id="IPR029058">
    <property type="entry name" value="AB_hydrolase_fold"/>
</dbReference>
<feature type="domain" description="Fungal lipase-type" evidence="2">
    <location>
        <begin position="165"/>
        <end position="303"/>
    </location>
</feature>
<protein>
    <recommendedName>
        <fullName evidence="2">Fungal lipase-type domain-containing protein</fullName>
    </recommendedName>
</protein>
<accession>A0AAF0PSQ4</accession>
<dbReference type="InterPro" id="IPR051218">
    <property type="entry name" value="Sec_MonoDiacylglyc_Lipase"/>
</dbReference>
<dbReference type="Proteomes" id="UP001234989">
    <property type="component" value="Chromosome 1"/>
</dbReference>
<reference evidence="3" key="1">
    <citation type="submission" date="2023-08" db="EMBL/GenBank/DDBJ databases">
        <title>A de novo genome assembly of Solanum verrucosum Schlechtendal, a Mexican diploid species geographically isolated from the other diploid A-genome species in potato relatives.</title>
        <authorList>
            <person name="Hosaka K."/>
        </authorList>
    </citation>
    <scope>NUCLEOTIDE SEQUENCE</scope>
    <source>
        <tissue evidence="3">Young leaves</tissue>
    </source>
</reference>
<dbReference type="InterPro" id="IPR002921">
    <property type="entry name" value="Fungal_lipase-type"/>
</dbReference>
<dbReference type="EMBL" id="CP133612">
    <property type="protein sequence ID" value="WMV10167.1"/>
    <property type="molecule type" value="Genomic_DNA"/>
</dbReference>
<keyword evidence="1" id="KW-0378">Hydrolase</keyword>
<gene>
    <name evidence="3" type="ORF">MTR67_003552</name>
</gene>
<dbReference type="GO" id="GO:0016787">
    <property type="term" value="F:hydrolase activity"/>
    <property type="evidence" value="ECO:0007669"/>
    <property type="project" value="UniProtKB-KW"/>
</dbReference>
<evidence type="ECO:0000256" key="1">
    <source>
        <dbReference type="ARBA" id="ARBA00022801"/>
    </source>
</evidence>
<evidence type="ECO:0000313" key="3">
    <source>
        <dbReference type="EMBL" id="WMV10167.1"/>
    </source>
</evidence>
<dbReference type="PANTHER" id="PTHR45856:SF11">
    <property type="entry name" value="FUNGAL LIPASE-LIKE DOMAIN-CONTAINING PROTEIN"/>
    <property type="match status" value="1"/>
</dbReference>